<proteinExistence type="predicted"/>
<dbReference type="Proteomes" id="UP000887159">
    <property type="component" value="Unassembled WGS sequence"/>
</dbReference>
<dbReference type="Pfam" id="PF00075">
    <property type="entry name" value="RNase_H"/>
    <property type="match status" value="1"/>
</dbReference>
<comment type="caution">
    <text evidence="2">The sequence shown here is derived from an EMBL/GenBank/DDBJ whole genome shotgun (WGS) entry which is preliminary data.</text>
</comment>
<evidence type="ECO:0000313" key="3">
    <source>
        <dbReference type="Proteomes" id="UP000887159"/>
    </source>
</evidence>
<dbReference type="Gene3D" id="3.30.420.10">
    <property type="entry name" value="Ribonuclease H-like superfamily/Ribonuclease H"/>
    <property type="match status" value="1"/>
</dbReference>
<organism evidence="2 3">
    <name type="scientific">Trichonephila clavipes</name>
    <name type="common">Golden silk orbweaver</name>
    <name type="synonym">Nephila clavipes</name>
    <dbReference type="NCBI Taxonomy" id="2585209"/>
    <lineage>
        <taxon>Eukaryota</taxon>
        <taxon>Metazoa</taxon>
        <taxon>Ecdysozoa</taxon>
        <taxon>Arthropoda</taxon>
        <taxon>Chelicerata</taxon>
        <taxon>Arachnida</taxon>
        <taxon>Araneae</taxon>
        <taxon>Araneomorphae</taxon>
        <taxon>Entelegynae</taxon>
        <taxon>Araneoidea</taxon>
        <taxon>Nephilidae</taxon>
        <taxon>Trichonephila</taxon>
    </lineage>
</organism>
<dbReference type="GO" id="GO:0003676">
    <property type="term" value="F:nucleic acid binding"/>
    <property type="evidence" value="ECO:0007669"/>
    <property type="project" value="InterPro"/>
</dbReference>
<accession>A0A8X6RTL7</accession>
<dbReference type="CDD" id="cd09276">
    <property type="entry name" value="Rnase_HI_RT_non_LTR"/>
    <property type="match status" value="1"/>
</dbReference>
<feature type="domain" description="RNase H type-1" evidence="1">
    <location>
        <begin position="336"/>
        <end position="465"/>
    </location>
</feature>
<dbReference type="InterPro" id="IPR036397">
    <property type="entry name" value="RNaseH_sf"/>
</dbReference>
<dbReference type="GO" id="GO:0004523">
    <property type="term" value="F:RNA-DNA hybrid ribonuclease activity"/>
    <property type="evidence" value="ECO:0007669"/>
    <property type="project" value="InterPro"/>
</dbReference>
<dbReference type="EMBL" id="BMAU01021197">
    <property type="protein sequence ID" value="GFX97281.1"/>
    <property type="molecule type" value="Genomic_DNA"/>
</dbReference>
<gene>
    <name evidence="2" type="primary">AVEN_44627_1</name>
    <name evidence="2" type="ORF">TNCV_1076521</name>
</gene>
<reference evidence="2" key="1">
    <citation type="submission" date="2020-08" db="EMBL/GenBank/DDBJ databases">
        <title>Multicomponent nature underlies the extraordinary mechanical properties of spider dragline silk.</title>
        <authorList>
            <person name="Kono N."/>
            <person name="Nakamura H."/>
            <person name="Mori M."/>
            <person name="Yoshida Y."/>
            <person name="Ohtoshi R."/>
            <person name="Malay A.D."/>
            <person name="Moran D.A.P."/>
            <person name="Tomita M."/>
            <person name="Numata K."/>
            <person name="Arakawa K."/>
        </authorList>
    </citation>
    <scope>NUCLEOTIDE SEQUENCE</scope>
</reference>
<dbReference type="InterPro" id="IPR002156">
    <property type="entry name" value="RNaseH_domain"/>
</dbReference>
<keyword evidence="3" id="KW-1185">Reference proteome</keyword>
<dbReference type="PROSITE" id="PS50879">
    <property type="entry name" value="RNASE_H_1"/>
    <property type="match status" value="1"/>
</dbReference>
<dbReference type="InterPro" id="IPR012337">
    <property type="entry name" value="RNaseH-like_sf"/>
</dbReference>
<protein>
    <submittedName>
        <fullName evidence="2">RNase H domain-containing protein</fullName>
    </submittedName>
</protein>
<evidence type="ECO:0000259" key="1">
    <source>
        <dbReference type="PROSITE" id="PS50879"/>
    </source>
</evidence>
<name>A0A8X6RTL7_TRICX</name>
<dbReference type="AlphaFoldDB" id="A0A8X6RTL7"/>
<dbReference type="SUPFAM" id="SSF53098">
    <property type="entry name" value="Ribonuclease H-like"/>
    <property type="match status" value="1"/>
</dbReference>
<evidence type="ECO:0000313" key="2">
    <source>
        <dbReference type="EMBL" id="GFX97281.1"/>
    </source>
</evidence>
<sequence length="490" mass="54637">MNKSPIVFNAASIVAQSKKDRAPGLGRGPETDCLSFKRTIYCAAGQFIPGGKFRKKRPYLTSKMPVLQPLIAERRQILKNLDSDHSDTNRIKLNRVNAQLKKMYAQIKRDSKEQPQFEKCYTIQSTDGLLAQNDEQAANILGEHYQFISGLNFTGNDKYAKTLASNVVHGCRSNPHMGPAIFSRAFSAQELDAAVLGLNLNTSPGPDGIEKVISNDREIGIFADDIVLWSSGSDTEKVEESGNLALVDAWSFAANHKLSLSASNSTEGFFTTNRKLYNFRPRILLNKHHNLSQIIDPFEGLDGVYFHVDLSIQVSKQKELPCYLKQLALERINTVHKDAVPMYTDGSKLGSDCSGSGIYISFQEQEIKIQRKTLDSCSVFRYALVAILEGLNSIESLPQLHDVWIFSVGRSALQHLANWRTVRDRTGADILKILKRLSLSRQWIPSHVNITGNKMADSLTRTGAGETTTSDAPLTYLELFSKHKVIRQFG</sequence>